<dbReference type="InterPro" id="IPR042097">
    <property type="entry name" value="Aminopeptidase_N-like_N_sf"/>
</dbReference>
<dbReference type="SUPFAM" id="SSF63737">
    <property type="entry name" value="Leukotriene A4 hydrolase N-terminal domain"/>
    <property type="match status" value="1"/>
</dbReference>
<dbReference type="RefSeq" id="XP_004029803.1">
    <property type="nucleotide sequence ID" value="XM_004029755.1"/>
</dbReference>
<dbReference type="GO" id="GO:0005737">
    <property type="term" value="C:cytoplasm"/>
    <property type="evidence" value="ECO:0007669"/>
    <property type="project" value="TreeGrafter"/>
</dbReference>
<dbReference type="GO" id="GO:0070006">
    <property type="term" value="F:metalloaminopeptidase activity"/>
    <property type="evidence" value="ECO:0007669"/>
    <property type="project" value="TreeGrafter"/>
</dbReference>
<dbReference type="InterPro" id="IPR050344">
    <property type="entry name" value="Peptidase_M1_aminopeptidases"/>
</dbReference>
<evidence type="ECO:0000313" key="11">
    <source>
        <dbReference type="EMBL" id="EGR28567.1"/>
    </source>
</evidence>
<organism evidence="11 12">
    <name type="scientific">Ichthyophthirius multifiliis</name>
    <name type="common">White spot disease agent</name>
    <name type="synonym">Ich</name>
    <dbReference type="NCBI Taxonomy" id="5932"/>
    <lineage>
        <taxon>Eukaryota</taxon>
        <taxon>Sar</taxon>
        <taxon>Alveolata</taxon>
        <taxon>Ciliophora</taxon>
        <taxon>Intramacronucleata</taxon>
        <taxon>Oligohymenophorea</taxon>
        <taxon>Hymenostomatida</taxon>
        <taxon>Ophryoglenina</taxon>
        <taxon>Ichthyophthirius</taxon>
    </lineage>
</organism>
<dbReference type="InterPro" id="IPR024571">
    <property type="entry name" value="ERAP1-like_C_dom"/>
</dbReference>
<gene>
    <name evidence="11" type="ORF">IMG5_172390</name>
</gene>
<evidence type="ECO:0000259" key="9">
    <source>
        <dbReference type="Pfam" id="PF11838"/>
    </source>
</evidence>
<keyword evidence="12" id="KW-1185">Reference proteome</keyword>
<feature type="domain" description="Aminopeptidase N-like N-terminal" evidence="10">
    <location>
        <begin position="29"/>
        <end position="192"/>
    </location>
</feature>
<accession>G0R1R5</accession>
<evidence type="ECO:0000259" key="8">
    <source>
        <dbReference type="Pfam" id="PF01433"/>
    </source>
</evidence>
<dbReference type="PANTHER" id="PTHR11533">
    <property type="entry name" value="PROTEASE M1 ZINC METALLOPROTEASE"/>
    <property type="match status" value="1"/>
</dbReference>
<comment type="cofactor">
    <cofactor evidence="1">
        <name>Zn(2+)</name>
        <dbReference type="ChEBI" id="CHEBI:29105"/>
    </cofactor>
</comment>
<evidence type="ECO:0000256" key="1">
    <source>
        <dbReference type="ARBA" id="ARBA00001947"/>
    </source>
</evidence>
<dbReference type="InterPro" id="IPR045357">
    <property type="entry name" value="Aminopeptidase_N-like_N"/>
</dbReference>
<dbReference type="GeneID" id="14904657"/>
<dbReference type="PANTHER" id="PTHR11533:SF299">
    <property type="entry name" value="AMINOPEPTIDASE"/>
    <property type="match status" value="1"/>
</dbReference>
<evidence type="ECO:0000256" key="7">
    <source>
        <dbReference type="ARBA" id="ARBA00023049"/>
    </source>
</evidence>
<dbReference type="PRINTS" id="PR00756">
    <property type="entry name" value="ALADIPTASE"/>
</dbReference>
<evidence type="ECO:0000313" key="12">
    <source>
        <dbReference type="Proteomes" id="UP000008983"/>
    </source>
</evidence>
<dbReference type="InterPro" id="IPR014782">
    <property type="entry name" value="Peptidase_M1_dom"/>
</dbReference>
<dbReference type="Proteomes" id="UP000008983">
    <property type="component" value="Unassembled WGS sequence"/>
</dbReference>
<keyword evidence="3" id="KW-0645">Protease</keyword>
<dbReference type="Pfam" id="PF11838">
    <property type="entry name" value="ERAP1_C"/>
    <property type="match status" value="1"/>
</dbReference>
<dbReference type="Gene3D" id="2.60.40.1730">
    <property type="entry name" value="tricorn interacting facor f3 domain"/>
    <property type="match status" value="1"/>
</dbReference>
<feature type="domain" description="ERAP1-like C-terminal" evidence="9">
    <location>
        <begin position="571"/>
        <end position="882"/>
    </location>
</feature>
<keyword evidence="4" id="KW-0479">Metal-binding</keyword>
<comment type="similarity">
    <text evidence="2">Belongs to the peptidase M1 family.</text>
</comment>
<proteinExistence type="inferred from homology"/>
<dbReference type="InterPro" id="IPR001930">
    <property type="entry name" value="Peptidase_M1"/>
</dbReference>
<protein>
    <recommendedName>
        <fullName evidence="13">Aminopeptidase</fullName>
    </recommendedName>
</protein>
<name>G0R1R5_ICHMU</name>
<dbReference type="STRING" id="857967.G0R1R5"/>
<evidence type="ECO:0000259" key="10">
    <source>
        <dbReference type="Pfam" id="PF17900"/>
    </source>
</evidence>
<dbReference type="Pfam" id="PF17900">
    <property type="entry name" value="Peptidase_M1_N"/>
    <property type="match status" value="1"/>
</dbReference>
<dbReference type="GO" id="GO:0016020">
    <property type="term" value="C:membrane"/>
    <property type="evidence" value="ECO:0007669"/>
    <property type="project" value="TreeGrafter"/>
</dbReference>
<dbReference type="GO" id="GO:0008270">
    <property type="term" value="F:zinc ion binding"/>
    <property type="evidence" value="ECO:0007669"/>
    <property type="project" value="InterPro"/>
</dbReference>
<dbReference type="GO" id="GO:0005615">
    <property type="term" value="C:extracellular space"/>
    <property type="evidence" value="ECO:0007669"/>
    <property type="project" value="TreeGrafter"/>
</dbReference>
<dbReference type="AlphaFoldDB" id="G0R1R5"/>
<feature type="domain" description="Peptidase M1 membrane alanine aminopeptidase" evidence="8">
    <location>
        <begin position="263"/>
        <end position="472"/>
    </location>
</feature>
<dbReference type="InParanoid" id="G0R1R5"/>
<evidence type="ECO:0000256" key="4">
    <source>
        <dbReference type="ARBA" id="ARBA00022723"/>
    </source>
</evidence>
<dbReference type="Pfam" id="PF01433">
    <property type="entry name" value="Peptidase_M1"/>
    <property type="match status" value="1"/>
</dbReference>
<keyword evidence="7" id="KW-0482">Metalloprotease</keyword>
<evidence type="ECO:0000256" key="5">
    <source>
        <dbReference type="ARBA" id="ARBA00022801"/>
    </source>
</evidence>
<dbReference type="GO" id="GO:0006508">
    <property type="term" value="P:proteolysis"/>
    <property type="evidence" value="ECO:0007669"/>
    <property type="project" value="UniProtKB-KW"/>
</dbReference>
<evidence type="ECO:0000256" key="2">
    <source>
        <dbReference type="ARBA" id="ARBA00010136"/>
    </source>
</evidence>
<reference evidence="11 12" key="1">
    <citation type="submission" date="2011-07" db="EMBL/GenBank/DDBJ databases">
        <authorList>
            <person name="Coyne R."/>
            <person name="Brami D."/>
            <person name="Johnson J."/>
            <person name="Hostetler J."/>
            <person name="Hannick L."/>
            <person name="Clark T."/>
            <person name="Cassidy-Hanley D."/>
            <person name="Inman J."/>
        </authorList>
    </citation>
    <scope>NUCLEOTIDE SEQUENCE [LARGE SCALE GENOMIC DNA]</scope>
    <source>
        <strain evidence="11 12">G5</strain>
    </source>
</reference>
<dbReference type="SUPFAM" id="SSF55486">
    <property type="entry name" value="Metalloproteases ('zincins'), catalytic domain"/>
    <property type="match status" value="1"/>
</dbReference>
<evidence type="ECO:0000256" key="6">
    <source>
        <dbReference type="ARBA" id="ARBA00022833"/>
    </source>
</evidence>
<evidence type="ECO:0008006" key="13">
    <source>
        <dbReference type="Google" id="ProtNLM"/>
    </source>
</evidence>
<dbReference type="eggNOG" id="KOG1046">
    <property type="taxonomic scope" value="Eukaryota"/>
</dbReference>
<dbReference type="Gene3D" id="1.10.390.10">
    <property type="entry name" value="Neutral Protease Domain 2"/>
    <property type="match status" value="1"/>
</dbReference>
<dbReference type="GO" id="GO:0043171">
    <property type="term" value="P:peptide catabolic process"/>
    <property type="evidence" value="ECO:0007669"/>
    <property type="project" value="TreeGrafter"/>
</dbReference>
<dbReference type="OMA" id="CAEANAH"/>
<dbReference type="InterPro" id="IPR027268">
    <property type="entry name" value="Peptidase_M4/M1_CTD_sf"/>
</dbReference>
<keyword evidence="6" id="KW-0862">Zinc</keyword>
<dbReference type="OrthoDB" id="10031169at2759"/>
<dbReference type="CDD" id="cd09602">
    <property type="entry name" value="M1_APN"/>
    <property type="match status" value="1"/>
</dbReference>
<dbReference type="GO" id="GO:0042277">
    <property type="term" value="F:peptide binding"/>
    <property type="evidence" value="ECO:0007669"/>
    <property type="project" value="TreeGrafter"/>
</dbReference>
<keyword evidence="5" id="KW-0378">Hydrolase</keyword>
<dbReference type="EMBL" id="GL984229">
    <property type="protein sequence ID" value="EGR28567.1"/>
    <property type="molecule type" value="Genomic_DNA"/>
</dbReference>
<evidence type="ECO:0000256" key="3">
    <source>
        <dbReference type="ARBA" id="ARBA00022670"/>
    </source>
</evidence>
<sequence>MEIQNKKIRCLTQKEAEYRSNLIQQGSISYNLFIKICKGEQYEAHLKIKFFSHQTISDCQNPLFLDFCGKKIHQLTINNMLQNEIKWDGNQINIPNIKQGQNKIEIHYENNYDKDGFGFHSFKDTYNQQYIYTNFVVIYCRRVFPCFDQPDLKAVMKLKVIYPQDWVIISNEEGNQKRIFSEYLKEGKKPTYLFDNQKIQINPYEYYVQIFKKTKLLPSYLFAIMAGPYKEITCQNSYKKIPMKIYVRESLMKYLLKLSDFIFEITNKSMQIFEDLFQTEFVFSKYDQIFVPELTWGAMENASIVAISENSLFREDVDSTKKTRLGMTVSHELSHHWFGNYVTMKWWNDVWLNESFADFISHYALYLIQKNSPSEHLLGDIWTVFNTRKAWGYKCDQQVTTHPISSDNLNNTDMAETVFDGITYAKGAAVIKQLFFLVSEKAFSEAMKSYFQKFAYKNSTLDDFINCLEESFLKNNFNQSFSLKKWKVEWICKAGLNSVQGLIDLQNQNLIVEQKCTLEMHPTLRNHKIKAAFFNSQCQVIYVVDAFIQNQPHTIIKCEFLKDYGQQVKAVLLNYQDEAFVKIIFDENSLQFFKENLSLIQCELTRTLIWQAFHNMVRDGILSSEEYLYLFIKHINNEQAESLIINQLEILEEAIFQFTPHKYREYLSDQVFDFISKTMLYNTTVEKQNLKLSVKNSLISFALSEQKLFQIIDWYKGKIWQNEELGLRLQWKIVQTLIENSKISPEIKEEIFNTQKEKDKSDQFAIFQQYYISINCNSEEKYKLWLYYLDKNNNQSNRIIEASMKGFRIGLQDPKKYAQLWAENLYSVWEERNKEFFKIFFQNLQPYSENFDENLNIFYNLKNQHQDNETFQKFLLEAIDNNQRKQKAFQLFINKTNIKI</sequence>